<proteinExistence type="predicted"/>
<dbReference type="EMBL" id="CM018045">
    <property type="protein sequence ID" value="KAA8528177.1"/>
    <property type="molecule type" value="Genomic_DNA"/>
</dbReference>
<keyword evidence="3" id="KW-1185">Reference proteome</keyword>
<feature type="region of interest" description="Disordered" evidence="1">
    <location>
        <begin position="61"/>
        <end position="204"/>
    </location>
</feature>
<dbReference type="PANTHER" id="PTHR35692">
    <property type="entry name" value="F26F24.11"/>
    <property type="match status" value="1"/>
</dbReference>
<feature type="compositionally biased region" description="Polar residues" evidence="1">
    <location>
        <begin position="92"/>
        <end position="106"/>
    </location>
</feature>
<gene>
    <name evidence="2" type="ORF">F0562_035572</name>
</gene>
<reference evidence="2 3" key="1">
    <citation type="submission" date="2019-09" db="EMBL/GenBank/DDBJ databases">
        <title>A chromosome-level genome assembly of the Chinese tupelo Nyssa sinensis.</title>
        <authorList>
            <person name="Yang X."/>
            <person name="Kang M."/>
            <person name="Yang Y."/>
            <person name="Xiong H."/>
            <person name="Wang M."/>
            <person name="Zhang Z."/>
            <person name="Wang Z."/>
            <person name="Wu H."/>
            <person name="Ma T."/>
            <person name="Liu J."/>
            <person name="Xi Z."/>
        </authorList>
    </citation>
    <scope>NUCLEOTIDE SEQUENCE [LARGE SCALE GENOMIC DNA]</scope>
    <source>
        <strain evidence="2">J267</strain>
        <tissue evidence="2">Leaf</tissue>
    </source>
</reference>
<evidence type="ECO:0000313" key="3">
    <source>
        <dbReference type="Proteomes" id="UP000325577"/>
    </source>
</evidence>
<dbReference type="AlphaFoldDB" id="A0A5J5AFE1"/>
<feature type="compositionally biased region" description="Low complexity" evidence="1">
    <location>
        <begin position="117"/>
        <end position="134"/>
    </location>
</feature>
<evidence type="ECO:0008006" key="4">
    <source>
        <dbReference type="Google" id="ProtNLM"/>
    </source>
</evidence>
<protein>
    <recommendedName>
        <fullName evidence="4">Hepatoma-derived growth factor-related protein 2-like</fullName>
    </recommendedName>
</protein>
<organism evidence="2 3">
    <name type="scientific">Nyssa sinensis</name>
    <dbReference type="NCBI Taxonomy" id="561372"/>
    <lineage>
        <taxon>Eukaryota</taxon>
        <taxon>Viridiplantae</taxon>
        <taxon>Streptophyta</taxon>
        <taxon>Embryophyta</taxon>
        <taxon>Tracheophyta</taxon>
        <taxon>Spermatophyta</taxon>
        <taxon>Magnoliopsida</taxon>
        <taxon>eudicotyledons</taxon>
        <taxon>Gunneridae</taxon>
        <taxon>Pentapetalae</taxon>
        <taxon>asterids</taxon>
        <taxon>Cornales</taxon>
        <taxon>Nyssaceae</taxon>
        <taxon>Nyssa</taxon>
    </lineage>
</organism>
<evidence type="ECO:0000313" key="2">
    <source>
        <dbReference type="EMBL" id="KAA8528177.1"/>
    </source>
</evidence>
<dbReference type="PANTHER" id="PTHR35692:SF1">
    <property type="entry name" value="F26F24.11"/>
    <property type="match status" value="1"/>
</dbReference>
<sequence length="286" mass="31375">MADFSFLSDSDESAVEELLSQAMDHSVLEQVAAINCSGFTSDSVLPTQLETRFQRLKSFPVTKPKSPYLGTGNNSASSLKPHFENDLKNLGGTKTDSENVFLSPTKENPVEKKGLKSESQSRSVSSPSKSSNSSTGDAIFSPMKENPDGKKGLKSKSRSGSFLSPSNSSNLSMESLSPPRKTGCFWCSPKKDSRKKSNGNRFAGIDRDWGKKDEFLSDLDLGSFSTKEQQKMLKKAIKEEEKISREAEKIVKWAKQASARMDVSGIEDELSKKNITGSQFTIPAEF</sequence>
<dbReference type="OrthoDB" id="1936256at2759"/>
<dbReference type="Proteomes" id="UP000325577">
    <property type="component" value="Linkage Group LG21"/>
</dbReference>
<feature type="compositionally biased region" description="Low complexity" evidence="1">
    <location>
        <begin position="158"/>
        <end position="179"/>
    </location>
</feature>
<name>A0A5J5AFE1_9ASTE</name>
<accession>A0A5J5AFE1</accession>
<evidence type="ECO:0000256" key="1">
    <source>
        <dbReference type="SAM" id="MobiDB-lite"/>
    </source>
</evidence>